<sequence length="90" mass="10115">MLVVLLKLFYVSGLVVRSMAGSNNAVHFMRSLNDASGACGGSRACDWMTNTWFQETFGECPEGADDETVRRYARAYIMMLLRTQLLVRIT</sequence>
<protein>
    <recommendedName>
        <fullName evidence="4">Secreted protein</fullName>
    </recommendedName>
</protein>
<dbReference type="AlphaFoldDB" id="A0A445D9U0"/>
<keyword evidence="3" id="KW-1185">Reference proteome</keyword>
<proteinExistence type="predicted"/>
<organism evidence="2 3">
    <name type="scientific">Arachis hypogaea</name>
    <name type="common">Peanut</name>
    <dbReference type="NCBI Taxonomy" id="3818"/>
    <lineage>
        <taxon>Eukaryota</taxon>
        <taxon>Viridiplantae</taxon>
        <taxon>Streptophyta</taxon>
        <taxon>Embryophyta</taxon>
        <taxon>Tracheophyta</taxon>
        <taxon>Spermatophyta</taxon>
        <taxon>Magnoliopsida</taxon>
        <taxon>eudicotyledons</taxon>
        <taxon>Gunneridae</taxon>
        <taxon>Pentapetalae</taxon>
        <taxon>rosids</taxon>
        <taxon>fabids</taxon>
        <taxon>Fabales</taxon>
        <taxon>Fabaceae</taxon>
        <taxon>Papilionoideae</taxon>
        <taxon>50 kb inversion clade</taxon>
        <taxon>dalbergioids sensu lato</taxon>
        <taxon>Dalbergieae</taxon>
        <taxon>Pterocarpus clade</taxon>
        <taxon>Arachis</taxon>
    </lineage>
</organism>
<comment type="caution">
    <text evidence="2">The sequence shown here is derived from an EMBL/GenBank/DDBJ whole genome shotgun (WGS) entry which is preliminary data.</text>
</comment>
<feature type="signal peptide" evidence="1">
    <location>
        <begin position="1"/>
        <end position="20"/>
    </location>
</feature>
<keyword evidence="1" id="KW-0732">Signal</keyword>
<evidence type="ECO:0000256" key="1">
    <source>
        <dbReference type="SAM" id="SignalP"/>
    </source>
</evidence>
<gene>
    <name evidence="2" type="ORF">Ahy_A04g017063</name>
</gene>
<accession>A0A445D9U0</accession>
<evidence type="ECO:0000313" key="3">
    <source>
        <dbReference type="Proteomes" id="UP000289738"/>
    </source>
</evidence>
<dbReference type="Proteomes" id="UP000289738">
    <property type="component" value="Chromosome A04"/>
</dbReference>
<name>A0A445D9U0_ARAHY</name>
<dbReference type="EMBL" id="SDMP01000004">
    <property type="protein sequence ID" value="RYR59933.1"/>
    <property type="molecule type" value="Genomic_DNA"/>
</dbReference>
<evidence type="ECO:0008006" key="4">
    <source>
        <dbReference type="Google" id="ProtNLM"/>
    </source>
</evidence>
<feature type="chain" id="PRO_5019096376" description="Secreted protein" evidence="1">
    <location>
        <begin position="21"/>
        <end position="90"/>
    </location>
</feature>
<reference evidence="2 3" key="1">
    <citation type="submission" date="2019-01" db="EMBL/GenBank/DDBJ databases">
        <title>Sequencing of cultivated peanut Arachis hypogaea provides insights into genome evolution and oil improvement.</title>
        <authorList>
            <person name="Chen X."/>
        </authorList>
    </citation>
    <scope>NUCLEOTIDE SEQUENCE [LARGE SCALE GENOMIC DNA]</scope>
    <source>
        <strain evidence="3">cv. Fuhuasheng</strain>
        <tissue evidence="2">Leaves</tissue>
    </source>
</reference>
<evidence type="ECO:0000313" key="2">
    <source>
        <dbReference type="EMBL" id="RYR59933.1"/>
    </source>
</evidence>